<name>X1ARU5_9ZZZZ</name>
<organism evidence="1">
    <name type="scientific">marine sediment metagenome</name>
    <dbReference type="NCBI Taxonomy" id="412755"/>
    <lineage>
        <taxon>unclassified sequences</taxon>
        <taxon>metagenomes</taxon>
        <taxon>ecological metagenomes</taxon>
    </lineage>
</organism>
<sequence>MIVSSRQQKTELEKCLRTKTVEQMFLNSIQEGANCAPFVARAILGVAKSTFNLAESGYDDFRKIKPGQMKI</sequence>
<evidence type="ECO:0000313" key="1">
    <source>
        <dbReference type="EMBL" id="GAG62591.1"/>
    </source>
</evidence>
<dbReference type="EMBL" id="BART01005207">
    <property type="protein sequence ID" value="GAG62591.1"/>
    <property type="molecule type" value="Genomic_DNA"/>
</dbReference>
<feature type="non-terminal residue" evidence="1">
    <location>
        <position position="71"/>
    </location>
</feature>
<proteinExistence type="predicted"/>
<gene>
    <name evidence="1" type="ORF">S01H4_12321</name>
</gene>
<protein>
    <submittedName>
        <fullName evidence="1">Uncharacterized protein</fullName>
    </submittedName>
</protein>
<comment type="caution">
    <text evidence="1">The sequence shown here is derived from an EMBL/GenBank/DDBJ whole genome shotgun (WGS) entry which is preliminary data.</text>
</comment>
<dbReference type="AlphaFoldDB" id="X1ARU5"/>
<accession>X1ARU5</accession>
<reference evidence="1" key="1">
    <citation type="journal article" date="2014" name="Front. Microbiol.">
        <title>High frequency of phylogenetically diverse reductive dehalogenase-homologous genes in deep subseafloor sedimentary metagenomes.</title>
        <authorList>
            <person name="Kawai M."/>
            <person name="Futagami T."/>
            <person name="Toyoda A."/>
            <person name="Takaki Y."/>
            <person name="Nishi S."/>
            <person name="Hori S."/>
            <person name="Arai W."/>
            <person name="Tsubouchi T."/>
            <person name="Morono Y."/>
            <person name="Uchiyama I."/>
            <person name="Ito T."/>
            <person name="Fujiyama A."/>
            <person name="Inagaki F."/>
            <person name="Takami H."/>
        </authorList>
    </citation>
    <scope>NUCLEOTIDE SEQUENCE</scope>
    <source>
        <strain evidence="1">Expedition CK06-06</strain>
    </source>
</reference>